<keyword evidence="3" id="KW-0411">Iron-sulfur</keyword>
<protein>
    <submittedName>
        <fullName evidence="6">4Fe-4S ferredoxin</fullName>
    </submittedName>
</protein>
<dbReference type="PROSITE" id="PS50902">
    <property type="entry name" value="FLAVODOXIN_LIKE"/>
    <property type="match status" value="1"/>
</dbReference>
<dbReference type="GO" id="GO:0046872">
    <property type="term" value="F:metal ion binding"/>
    <property type="evidence" value="ECO:0007669"/>
    <property type="project" value="UniProtKB-KW"/>
</dbReference>
<keyword evidence="7" id="KW-1185">Reference proteome</keyword>
<dbReference type="SUPFAM" id="SSF54862">
    <property type="entry name" value="4Fe-4S ferredoxins"/>
    <property type="match status" value="1"/>
</dbReference>
<evidence type="ECO:0000256" key="3">
    <source>
        <dbReference type="ARBA" id="ARBA00023014"/>
    </source>
</evidence>
<dbReference type="Gene3D" id="3.40.50.360">
    <property type="match status" value="1"/>
</dbReference>
<dbReference type="RefSeq" id="WP_161837473.1">
    <property type="nucleotide sequence ID" value="NZ_CP048000.1"/>
</dbReference>
<dbReference type="InterPro" id="IPR047964">
    <property type="entry name" value="EFR1-like"/>
</dbReference>
<keyword evidence="2" id="KW-0408">Iron</keyword>
<keyword evidence="1" id="KW-0479">Metal-binding</keyword>
<gene>
    <name evidence="6" type="ORF">Ana3638_07530</name>
</gene>
<dbReference type="Pfam" id="PF12724">
    <property type="entry name" value="Flavodoxin_5"/>
    <property type="match status" value="1"/>
</dbReference>
<dbReference type="PROSITE" id="PS00198">
    <property type="entry name" value="4FE4S_FER_1"/>
    <property type="match status" value="1"/>
</dbReference>
<proteinExistence type="predicted"/>
<dbReference type="InterPro" id="IPR017900">
    <property type="entry name" value="4Fe4S_Fe_S_CS"/>
</dbReference>
<dbReference type="GO" id="GO:0010181">
    <property type="term" value="F:FMN binding"/>
    <property type="evidence" value="ECO:0007669"/>
    <property type="project" value="InterPro"/>
</dbReference>
<evidence type="ECO:0000259" key="5">
    <source>
        <dbReference type="PROSITE" id="PS51379"/>
    </source>
</evidence>
<evidence type="ECO:0000313" key="6">
    <source>
        <dbReference type="EMBL" id="QHQ60639.1"/>
    </source>
</evidence>
<dbReference type="GO" id="GO:0016651">
    <property type="term" value="F:oxidoreductase activity, acting on NAD(P)H"/>
    <property type="evidence" value="ECO:0007669"/>
    <property type="project" value="UniProtKB-ARBA"/>
</dbReference>
<dbReference type="NCBIfam" id="NF038196">
    <property type="entry name" value="ferrodoxin_EFR1"/>
    <property type="match status" value="1"/>
</dbReference>
<feature type="domain" description="4Fe-4S ferredoxin-type" evidence="5">
    <location>
        <begin position="213"/>
        <end position="241"/>
    </location>
</feature>
<accession>A0A6P1TKI3</accession>
<dbReference type="EMBL" id="CP048000">
    <property type="protein sequence ID" value="QHQ60639.1"/>
    <property type="molecule type" value="Genomic_DNA"/>
</dbReference>
<dbReference type="InterPro" id="IPR008254">
    <property type="entry name" value="Flavodoxin/NO_synth"/>
</dbReference>
<dbReference type="InterPro" id="IPR017896">
    <property type="entry name" value="4Fe4S_Fe-S-bd"/>
</dbReference>
<evidence type="ECO:0000256" key="2">
    <source>
        <dbReference type="ARBA" id="ARBA00023004"/>
    </source>
</evidence>
<dbReference type="KEGG" id="anr:Ana3638_07530"/>
<dbReference type="AlphaFoldDB" id="A0A6P1TKI3"/>
<dbReference type="SUPFAM" id="SSF52218">
    <property type="entry name" value="Flavoproteins"/>
    <property type="match status" value="1"/>
</dbReference>
<dbReference type="Proteomes" id="UP000464314">
    <property type="component" value="Chromosome"/>
</dbReference>
<dbReference type="InterPro" id="IPR026816">
    <property type="entry name" value="Flavodoxin_dom"/>
</dbReference>
<sequence>MIFYFSGTGNSLYVAKNIAEHNNEKLISVAAVVNSSINHYEYTLKENELVGFVCPIYAWGPPKPLLDFINKLKLNNYHGNYVFAVVTCGSNIGNTMKIFTARLRKKNISLSSGYSVIMPSNYILMGNVDSKEIEKEKLSEADRTLLYINGSIRQKRKEFLIEKGRLPWLLTGIINPLFSKNASNTSKFYATDQCNGCGICEKVCNCRNIKVKEKPEWRQQCTQCLACINYCPAKAIQYGKATENKGRYTNPNISVNEFVQHQLQVM</sequence>
<reference evidence="6 7" key="1">
    <citation type="submission" date="2020-01" db="EMBL/GenBank/DDBJ databases">
        <title>Genome analysis of Anaerocolumna sp. CBA3638.</title>
        <authorList>
            <person name="Kim J."/>
            <person name="Roh S.W."/>
        </authorList>
    </citation>
    <scope>NUCLEOTIDE SEQUENCE [LARGE SCALE GENOMIC DNA]</scope>
    <source>
        <strain evidence="6 7">CBA3638</strain>
    </source>
</reference>
<dbReference type="GO" id="GO:0051536">
    <property type="term" value="F:iron-sulfur cluster binding"/>
    <property type="evidence" value="ECO:0007669"/>
    <property type="project" value="UniProtKB-KW"/>
</dbReference>
<evidence type="ECO:0000256" key="1">
    <source>
        <dbReference type="ARBA" id="ARBA00022723"/>
    </source>
</evidence>
<feature type="domain" description="4Fe-4S ferredoxin-type" evidence="5">
    <location>
        <begin position="185"/>
        <end position="212"/>
    </location>
</feature>
<dbReference type="InterPro" id="IPR029039">
    <property type="entry name" value="Flavoprotein-like_sf"/>
</dbReference>
<name>A0A6P1TKI3_9FIRM</name>
<dbReference type="PROSITE" id="PS51379">
    <property type="entry name" value="4FE4S_FER_2"/>
    <property type="match status" value="2"/>
</dbReference>
<dbReference type="Gene3D" id="3.30.70.20">
    <property type="match status" value="1"/>
</dbReference>
<organism evidence="6 7">
    <name type="scientific">Anaerocolumna sedimenticola</name>
    <dbReference type="NCBI Taxonomy" id="2696063"/>
    <lineage>
        <taxon>Bacteria</taxon>
        <taxon>Bacillati</taxon>
        <taxon>Bacillota</taxon>
        <taxon>Clostridia</taxon>
        <taxon>Lachnospirales</taxon>
        <taxon>Lachnospiraceae</taxon>
        <taxon>Anaerocolumna</taxon>
    </lineage>
</organism>
<evidence type="ECO:0000259" key="4">
    <source>
        <dbReference type="PROSITE" id="PS50902"/>
    </source>
</evidence>
<feature type="domain" description="Flavodoxin-like" evidence="4">
    <location>
        <begin position="1"/>
        <end position="146"/>
    </location>
</feature>
<evidence type="ECO:0000313" key="7">
    <source>
        <dbReference type="Proteomes" id="UP000464314"/>
    </source>
</evidence>